<protein>
    <recommendedName>
        <fullName evidence="3">DUF4157 domain-containing protein</fullName>
    </recommendedName>
</protein>
<dbReference type="EMBL" id="CP011025">
    <property type="protein sequence ID" value="ATC86700.1"/>
    <property type="molecule type" value="Genomic_DNA"/>
</dbReference>
<dbReference type="AlphaFoldDB" id="A0A290S650"/>
<proteinExistence type="predicted"/>
<dbReference type="RefSeq" id="WP_010554497.1">
    <property type="nucleotide sequence ID" value="NZ_CP011025.1"/>
</dbReference>
<gene>
    <name evidence="1" type="ORF">PARC_a2184</name>
</gene>
<sequence>MDVLEQIEQWIDATNIKYKTQRISCEKFASEFAGFYPVEFLKNAFYVIVDEIPKPNFPFLREMGLDYFIDMDAAGTTYKNTYYMLPYVADNLAVHFHELVHVAQWSELGAEAFMLRYITEIQQVGYAAAPLEVMAYGLDKHFTNNGKKINVPEHVVQAL</sequence>
<dbReference type="Proteomes" id="UP000016505">
    <property type="component" value="Chromosome I"/>
</dbReference>
<dbReference type="OrthoDB" id="5600142at2"/>
<evidence type="ECO:0000313" key="1">
    <source>
        <dbReference type="EMBL" id="ATC86700.1"/>
    </source>
</evidence>
<reference evidence="1 2" key="1">
    <citation type="journal article" date="2012" name="J. Bacteriol.">
        <title>Genome sequences of type strains of seven species of the marine bacterium Pseudoalteromonas.</title>
        <authorList>
            <person name="Xie B.B."/>
            <person name="Shu Y.L."/>
            <person name="Qin Q.L."/>
            <person name="Rong J.C."/>
            <person name="Zhang X.Y."/>
            <person name="Chen X.L."/>
            <person name="Shi M."/>
            <person name="He H.L."/>
            <person name="Zhou B.C."/>
            <person name="Zhang Y.Z."/>
        </authorList>
    </citation>
    <scope>NUCLEOTIDE SEQUENCE [LARGE SCALE GENOMIC DNA]</scope>
    <source>
        <strain evidence="1 2">A 37-1-2</strain>
    </source>
</reference>
<name>A0A290S650_9GAMM</name>
<evidence type="ECO:0000313" key="2">
    <source>
        <dbReference type="Proteomes" id="UP000016505"/>
    </source>
</evidence>
<organism evidence="1 2">
    <name type="scientific">Pseudoalteromonas arctica A 37-1-2</name>
    <dbReference type="NCBI Taxonomy" id="1117313"/>
    <lineage>
        <taxon>Bacteria</taxon>
        <taxon>Pseudomonadati</taxon>
        <taxon>Pseudomonadota</taxon>
        <taxon>Gammaproteobacteria</taxon>
        <taxon>Alteromonadales</taxon>
        <taxon>Pseudoalteromonadaceae</taxon>
        <taxon>Pseudoalteromonas</taxon>
    </lineage>
</organism>
<dbReference type="KEGG" id="part:PARC_a2184"/>
<evidence type="ECO:0008006" key="3">
    <source>
        <dbReference type="Google" id="ProtNLM"/>
    </source>
</evidence>
<accession>A0A290S650</accession>